<keyword evidence="2" id="KW-1185">Reference proteome</keyword>
<sequence length="286" mass="33684">MKSVLDIYIDFEAIRSTFKFRNKRFKSKRAIPFAYTIGYFDNHNVFNHKTTIVDFRQNKTYEKIASDLKEKLKDDIFSIMQSLDFEKINFLAFAPNLEKTLLSEFFGPNISVSSIFHSEEVSLLALTKHEFKKSYFSFLKTLVAKEYSEMEIKKYGLDQDGALASFCGFLLLINNWKITNLLTFEEQQKLLNELAEYSEDDVLRLQFLSLHPEIVNNRFNQIVKLRSFKRSVTLHSLELFNLAQNLKKYNFDDNMTIGELKKSIESDIKEKKEIEKIIQERINKVV</sequence>
<dbReference type="RefSeq" id="WP_010925078.1">
    <property type="nucleotide sequence ID" value="NC_002771.1"/>
</dbReference>
<dbReference type="HOGENOM" id="CLU_1093355_0_0_14"/>
<organism evidence="2">
    <name type="scientific">Mycoplasmopsis pulmonis (strain UAB CTIP)</name>
    <name type="common">Mycoplasma pulmonis</name>
    <dbReference type="NCBI Taxonomy" id="272635"/>
    <lineage>
        <taxon>Bacteria</taxon>
        <taxon>Bacillati</taxon>
        <taxon>Mycoplasmatota</taxon>
        <taxon>Mycoplasmoidales</taxon>
        <taxon>Metamycoplasmataceae</taxon>
        <taxon>Mycoplasmopsis</taxon>
    </lineage>
</organism>
<protein>
    <recommendedName>
        <fullName evidence="3">DUF2779 domain-containing protein</fullName>
    </recommendedName>
</protein>
<reference evidence="1 2" key="1">
    <citation type="journal article" date="2001" name="Nucleic Acids Res.">
        <title>The complete genome sequence of the murine respiratory pathogen Mycoplasma pulmonis.</title>
        <authorList>
            <person name="Chambaud I."/>
            <person name="Heilig R."/>
            <person name="Ferris S."/>
            <person name="Barbe V."/>
            <person name="Samson D."/>
            <person name="Galisson F."/>
            <person name="Moszer I."/>
            <person name="Dybvig K."/>
            <person name="Wroblewski H."/>
            <person name="Viari A."/>
            <person name="Rocha E.P.C."/>
            <person name="Blanchard A."/>
        </authorList>
    </citation>
    <scope>NUCLEOTIDE SEQUENCE [LARGE SCALE GENOMIC DNA]</scope>
    <source>
        <strain evidence="1 2">UAB CTIP</strain>
    </source>
</reference>
<evidence type="ECO:0000313" key="2">
    <source>
        <dbReference type="Proteomes" id="UP000000528"/>
    </source>
</evidence>
<proteinExistence type="predicted"/>
<dbReference type="PIR" id="B90546">
    <property type="entry name" value="B90546"/>
</dbReference>
<evidence type="ECO:0008006" key="3">
    <source>
        <dbReference type="Google" id="ProtNLM"/>
    </source>
</evidence>
<dbReference type="Proteomes" id="UP000000528">
    <property type="component" value="Chromosome"/>
</dbReference>
<dbReference type="BioCyc" id="MPUL272635:G1GT6-275-MONOMER"/>
<dbReference type="EMBL" id="AL445563">
    <property type="protein sequence ID" value="CAC13447.1"/>
    <property type="molecule type" value="Genomic_DNA"/>
</dbReference>
<dbReference type="KEGG" id="mpu:MYPU_2740"/>
<evidence type="ECO:0000313" key="1">
    <source>
        <dbReference type="EMBL" id="CAC13447.1"/>
    </source>
</evidence>
<gene>
    <name evidence="1" type="ordered locus">MYPU_2740</name>
</gene>
<dbReference type="AlphaFoldDB" id="Q98QT7"/>
<dbReference type="STRING" id="272635.gene:17576864"/>
<name>Q98QT7_MYCPU</name>
<accession>Q98QT7</accession>